<keyword evidence="2" id="KW-1185">Reference proteome</keyword>
<dbReference type="RefSeq" id="WP_243479121.1">
    <property type="nucleotide sequence ID" value="NZ_CP063982.1"/>
</dbReference>
<proteinExistence type="predicted"/>
<gene>
    <name evidence="1" type="ORF">DHf2319_01900</name>
</gene>
<dbReference type="EMBL" id="CP063982">
    <property type="protein sequence ID" value="UOD50712.1"/>
    <property type="molecule type" value="Genomic_DNA"/>
</dbReference>
<organism evidence="1 2">
    <name type="scientific">Orrella daihaiensis</name>
    <dbReference type="NCBI Taxonomy" id="2782176"/>
    <lineage>
        <taxon>Bacteria</taxon>
        <taxon>Pseudomonadati</taxon>
        <taxon>Pseudomonadota</taxon>
        <taxon>Betaproteobacteria</taxon>
        <taxon>Burkholderiales</taxon>
        <taxon>Alcaligenaceae</taxon>
        <taxon>Orrella</taxon>
    </lineage>
</organism>
<protein>
    <recommendedName>
        <fullName evidence="3">DUF429 domain-containing protein</fullName>
    </recommendedName>
</protein>
<sequence>MSQFARYIGIDYSGAQTPTRGLKGLRVYEAVSGGAAYEVLPPPSPRKYWTREGIALWLAERLSDDIPTMVGIDHGFSFPLRYFEQYGLPLKWDAFLDDFVAHWPTHHPYVYVDFVREGEVGQGSLRQGQTRWRRECEIRCRAKSVFHFDVQGSVAKSTHAGIPWLHYLRRRLGSVHFWPFDGWEVPTGHSVILEAYPALYKHAYVLEDSTPDQHDAFGIASWLRDADADGRLKTALQPKLSASLLKQAKVEGWILGVE</sequence>
<dbReference type="Proteomes" id="UP000831607">
    <property type="component" value="Chromosome"/>
</dbReference>
<evidence type="ECO:0000313" key="2">
    <source>
        <dbReference type="Proteomes" id="UP000831607"/>
    </source>
</evidence>
<evidence type="ECO:0008006" key="3">
    <source>
        <dbReference type="Google" id="ProtNLM"/>
    </source>
</evidence>
<evidence type="ECO:0000313" key="1">
    <source>
        <dbReference type="EMBL" id="UOD50712.1"/>
    </source>
</evidence>
<accession>A0ABY4AKB2</accession>
<name>A0ABY4AKB2_9BURK</name>
<reference evidence="1 2" key="1">
    <citation type="submission" date="2020-11" db="EMBL/GenBank/DDBJ databases">
        <title>Algicoccus daihaiensis sp.nov., isolated from Daihai Lake in Inner Mongolia.</title>
        <authorList>
            <person name="Kai J."/>
        </authorList>
    </citation>
    <scope>NUCLEOTIDE SEQUENCE [LARGE SCALE GENOMIC DNA]</scope>
    <source>
        <strain evidence="2">f23</strain>
    </source>
</reference>